<dbReference type="Pfam" id="PF04892">
    <property type="entry name" value="VanZ"/>
    <property type="match status" value="1"/>
</dbReference>
<dbReference type="Proteomes" id="UP000711391">
    <property type="component" value="Unassembled WGS sequence"/>
</dbReference>
<feature type="transmembrane region" description="Helical" evidence="1">
    <location>
        <begin position="40"/>
        <end position="56"/>
    </location>
</feature>
<evidence type="ECO:0000259" key="2">
    <source>
        <dbReference type="Pfam" id="PF04892"/>
    </source>
</evidence>
<evidence type="ECO:0000256" key="1">
    <source>
        <dbReference type="SAM" id="Phobius"/>
    </source>
</evidence>
<dbReference type="EMBL" id="JADHQD010000006">
    <property type="protein sequence ID" value="MBL6818063.1"/>
    <property type="molecule type" value="Genomic_DNA"/>
</dbReference>
<accession>A0A937LIJ0</accession>
<protein>
    <submittedName>
        <fullName evidence="3">VanZ family protein</fullName>
    </submittedName>
</protein>
<gene>
    <name evidence="3" type="ORF">ISQ64_01505</name>
</gene>
<keyword evidence="1" id="KW-0472">Membrane</keyword>
<organism evidence="3 4">
    <name type="scientific">SAR86 cluster bacterium</name>
    <dbReference type="NCBI Taxonomy" id="2030880"/>
    <lineage>
        <taxon>Bacteria</taxon>
        <taxon>Pseudomonadati</taxon>
        <taxon>Pseudomonadota</taxon>
        <taxon>Gammaproteobacteria</taxon>
        <taxon>SAR86 cluster</taxon>
    </lineage>
</organism>
<evidence type="ECO:0000313" key="4">
    <source>
        <dbReference type="Proteomes" id="UP000711391"/>
    </source>
</evidence>
<name>A0A937LIJ0_9GAMM</name>
<comment type="caution">
    <text evidence="3">The sequence shown here is derived from an EMBL/GenBank/DDBJ whole genome shotgun (WGS) entry which is preliminary data.</text>
</comment>
<feature type="transmembrane region" description="Helical" evidence="1">
    <location>
        <begin position="63"/>
        <end position="82"/>
    </location>
</feature>
<dbReference type="AlphaFoldDB" id="A0A937LIJ0"/>
<keyword evidence="1" id="KW-1133">Transmembrane helix</keyword>
<feature type="transmembrane region" description="Helical" evidence="1">
    <location>
        <begin position="88"/>
        <end position="107"/>
    </location>
</feature>
<evidence type="ECO:0000313" key="3">
    <source>
        <dbReference type="EMBL" id="MBL6818063.1"/>
    </source>
</evidence>
<reference evidence="3" key="1">
    <citation type="submission" date="2020-10" db="EMBL/GenBank/DDBJ databases">
        <title>Microbiome of the Black Sea water column analyzed by genome centric metagenomics.</title>
        <authorList>
            <person name="Cabello-Yeves P.J."/>
            <person name="Callieri C."/>
            <person name="Picazo A."/>
            <person name="Mehrshad M."/>
            <person name="Haro-Moreno J.M."/>
            <person name="Roda-Garcia J."/>
            <person name="Dzembekova N."/>
            <person name="Slabakova V."/>
            <person name="Slabakova N."/>
            <person name="Moncheva S."/>
            <person name="Rodriguez-Valera F."/>
        </authorList>
    </citation>
    <scope>NUCLEOTIDE SEQUENCE</scope>
    <source>
        <strain evidence="3">BS307-5m-G50</strain>
    </source>
</reference>
<feature type="domain" description="VanZ-like" evidence="2">
    <location>
        <begin position="22"/>
        <end position="107"/>
    </location>
</feature>
<proteinExistence type="predicted"/>
<keyword evidence="1" id="KW-0812">Transmembrane</keyword>
<sequence>MKSPYRTTFFLSLLIVFYLSIVPAAAIPKIAALDVLSDKLIHALIFLFLSFVGLKCHFNISKIFLLTTIFGFGLSIEVIHYYHPYRFFEIADLIANLIGILAALVIFNKKII</sequence>
<dbReference type="InterPro" id="IPR006976">
    <property type="entry name" value="VanZ-like"/>
</dbReference>